<dbReference type="OrthoDB" id="9812429at2"/>
<gene>
    <name evidence="2" type="ORF">SAMN06295960_3294</name>
</gene>
<feature type="domain" description="Putative amidase" evidence="1">
    <location>
        <begin position="165"/>
        <end position="317"/>
    </location>
</feature>
<dbReference type="InterPro" id="IPR024301">
    <property type="entry name" value="Amidase_6"/>
</dbReference>
<evidence type="ECO:0000259" key="1">
    <source>
        <dbReference type="Pfam" id="PF12671"/>
    </source>
</evidence>
<dbReference type="AlphaFoldDB" id="A0A1X7LD21"/>
<dbReference type="EMBL" id="FXAZ01000004">
    <property type="protein sequence ID" value="SMG51741.1"/>
    <property type="molecule type" value="Genomic_DNA"/>
</dbReference>
<proteinExistence type="predicted"/>
<evidence type="ECO:0000313" key="3">
    <source>
        <dbReference type="Proteomes" id="UP000193834"/>
    </source>
</evidence>
<sequence>MQQVWKNTLYLYVDQHNRQEVDDRHHAIKAPITDMDYNLRMSERSARLKDWYKQRGAMPAKSQTKAKLVRTYEGDGEVLVDMEFHIQRTMDQQGFLMLEERIEKERITLSKEGDSWVVARVEHKEPERAVRRDIKEEEQALIKSRSKPYLNPSLLGSARTARRVNYRRDKAVEYAEQWWNEPNPRFEIFELDCTNYVSQCLFAGGAPMDYTGRRESGWWYRGKVNGKESWSYSWSVANSLEHFLLSSKAGLRAELVDHPNELKLGDVIQYDWDGDGNYQHSTIVTAFDLYGMPLVNAHTTNSRHRYWDYQDSYAWNEATNYRFFHIADIF</sequence>
<reference evidence="2 3" key="1">
    <citation type="submission" date="2017-04" db="EMBL/GenBank/DDBJ databases">
        <authorList>
            <person name="Afonso C.L."/>
            <person name="Miller P.J."/>
            <person name="Scott M.A."/>
            <person name="Spackman E."/>
            <person name="Goraichik I."/>
            <person name="Dimitrov K.M."/>
            <person name="Suarez D.L."/>
            <person name="Swayne D.E."/>
        </authorList>
    </citation>
    <scope>NUCLEOTIDE SEQUENCE [LARGE SCALE GENOMIC DNA]</scope>
    <source>
        <strain evidence="2 3">11</strain>
    </source>
</reference>
<dbReference type="PANTHER" id="PTHR40032">
    <property type="entry name" value="EXPORTED PROTEIN-RELATED"/>
    <property type="match status" value="1"/>
</dbReference>
<evidence type="ECO:0000313" key="2">
    <source>
        <dbReference type="EMBL" id="SMG51741.1"/>
    </source>
</evidence>
<organism evidence="2 3">
    <name type="scientific">Paenibacillus aquistagni</name>
    <dbReference type="NCBI Taxonomy" id="1852522"/>
    <lineage>
        <taxon>Bacteria</taxon>
        <taxon>Bacillati</taxon>
        <taxon>Bacillota</taxon>
        <taxon>Bacilli</taxon>
        <taxon>Bacillales</taxon>
        <taxon>Paenibacillaceae</taxon>
        <taxon>Paenibacillus</taxon>
    </lineage>
</organism>
<dbReference type="RefSeq" id="WP_085495860.1">
    <property type="nucleotide sequence ID" value="NZ_FXAZ01000004.1"/>
</dbReference>
<name>A0A1X7LD21_9BACL</name>
<protein>
    <submittedName>
        <fullName evidence="2">Putative amidase domain-containing protein</fullName>
    </submittedName>
</protein>
<dbReference type="STRING" id="1852522.SAMN06295960_3294"/>
<accession>A0A1X7LD21</accession>
<dbReference type="PANTHER" id="PTHR40032:SF1">
    <property type="entry name" value="EXPORTED PROTEIN"/>
    <property type="match status" value="1"/>
</dbReference>
<dbReference type="Proteomes" id="UP000193834">
    <property type="component" value="Unassembled WGS sequence"/>
</dbReference>
<keyword evidence="3" id="KW-1185">Reference proteome</keyword>
<dbReference type="Pfam" id="PF12671">
    <property type="entry name" value="Amidase_6"/>
    <property type="match status" value="1"/>
</dbReference>